<keyword evidence="2" id="KW-0964">Secreted</keyword>
<dbReference type="InterPro" id="IPR003582">
    <property type="entry name" value="ShKT_dom"/>
</dbReference>
<evidence type="ECO:0000256" key="3">
    <source>
        <dbReference type="ARBA" id="ARBA00022729"/>
    </source>
</evidence>
<evidence type="ECO:0000256" key="2">
    <source>
        <dbReference type="ARBA" id="ARBA00022525"/>
    </source>
</evidence>
<keyword evidence="4" id="KW-0677">Repeat</keyword>
<evidence type="ECO:0000256" key="6">
    <source>
        <dbReference type="PROSITE-ProRule" id="PRU01005"/>
    </source>
</evidence>
<evidence type="ECO:0000256" key="4">
    <source>
        <dbReference type="ARBA" id="ARBA00022737"/>
    </source>
</evidence>
<evidence type="ECO:0000313" key="9">
    <source>
        <dbReference type="EMBL" id="KAK7505812.1"/>
    </source>
</evidence>
<name>A0ABD0M3N6_9CAEN</name>
<dbReference type="Pfam" id="PF01549">
    <property type="entry name" value="ShK"/>
    <property type="match status" value="1"/>
</dbReference>
<feature type="domain" description="VWFA" evidence="7">
    <location>
        <begin position="14"/>
        <end position="197"/>
    </location>
</feature>
<dbReference type="EMBL" id="JACVVK020000009">
    <property type="protein sequence ID" value="KAK7505812.1"/>
    <property type="molecule type" value="Genomic_DNA"/>
</dbReference>
<dbReference type="PRINTS" id="PR00453">
    <property type="entry name" value="VWFADOMAIN"/>
</dbReference>
<dbReference type="InterPro" id="IPR036465">
    <property type="entry name" value="vWFA_dom_sf"/>
</dbReference>
<keyword evidence="10" id="KW-1185">Reference proteome</keyword>
<reference evidence="9 10" key="1">
    <citation type="journal article" date="2023" name="Sci. Data">
        <title>Genome assembly of the Korean intertidal mud-creeper Batillaria attramentaria.</title>
        <authorList>
            <person name="Patra A.K."/>
            <person name="Ho P.T."/>
            <person name="Jun S."/>
            <person name="Lee S.J."/>
            <person name="Kim Y."/>
            <person name="Won Y.J."/>
        </authorList>
    </citation>
    <scope>NUCLEOTIDE SEQUENCE [LARGE SCALE GENOMIC DNA]</scope>
    <source>
        <strain evidence="9">Wonlab-2016</strain>
    </source>
</reference>
<protein>
    <submittedName>
        <fullName evidence="9">Uncharacterized protein</fullName>
    </submittedName>
</protein>
<comment type="subcellular location">
    <subcellularLocation>
        <location evidence="1">Secreted</location>
    </subcellularLocation>
</comment>
<proteinExistence type="predicted"/>
<keyword evidence="3" id="KW-0732">Signal</keyword>
<dbReference type="InterPro" id="IPR002035">
    <property type="entry name" value="VWF_A"/>
</dbReference>
<dbReference type="Gene3D" id="3.40.50.410">
    <property type="entry name" value="von Willebrand factor, type A domain"/>
    <property type="match status" value="2"/>
</dbReference>
<gene>
    <name evidence="9" type="ORF">BaRGS_00003083</name>
</gene>
<comment type="caution">
    <text evidence="9">The sequence shown here is derived from an EMBL/GenBank/DDBJ whole genome shotgun (WGS) entry which is preliminary data.</text>
</comment>
<comment type="caution">
    <text evidence="6">Lacks conserved residue(s) required for the propagation of feature annotation.</text>
</comment>
<dbReference type="InterPro" id="IPR050525">
    <property type="entry name" value="ECM_Assembly_Org"/>
</dbReference>
<feature type="domain" description="VWFA" evidence="7">
    <location>
        <begin position="223"/>
        <end position="398"/>
    </location>
</feature>
<dbReference type="PANTHER" id="PTHR24020:SF84">
    <property type="entry name" value="VWFA DOMAIN-CONTAINING PROTEIN"/>
    <property type="match status" value="1"/>
</dbReference>
<keyword evidence="5" id="KW-0325">Glycoprotein</keyword>
<dbReference type="GO" id="GO:0005576">
    <property type="term" value="C:extracellular region"/>
    <property type="evidence" value="ECO:0007669"/>
    <property type="project" value="UniProtKB-SubCell"/>
</dbReference>
<dbReference type="AlphaFoldDB" id="A0ABD0M3N6"/>
<sequence length="487" mass="52099">MSCFLAAACSANSDVVFLLDSSDAVGQDDYQRELDFVKDTVNRLDVGPNRVQVGLATFGSQAQSVFNLNQHQTDQEVIQALSSAPMVGGTSNMQEALRFTTDNMFTPQAGVGSGTSHIVVMVTNGHSQNPDLTILQNPDLTILQGTTAQNNDIQIYTVGVGAGINEAELKGVASDPDTRYFYKADTFAALQGLDDILGPKICNEVPKDPSFLPAPTGCLDKADVVFLLDSSSSIGKDNFHKLEDFLKDVVQDLNISPDGVHVGLMQYSSYPSLEFSLGMHTSRYDALKAIDAVTYMGGGANTADALDYMRRLVFSQNSEARPGVPRIAVVITDGSSPNSGDVAIQANNARLDNIGLLAVGVGPNMNTAELQAIADDPDSQHMFTVSDYDQLPSITHQLIDATCTVMSTAAPMGTSGSSGTGTLPPDPCQDKLNCANYADDVCTLYVEWSKDNCQRTCGFCQRKSLSFSNAEVVTDVYSIDMSPDPDR</sequence>
<dbReference type="Proteomes" id="UP001519460">
    <property type="component" value="Unassembled WGS sequence"/>
</dbReference>
<dbReference type="PANTHER" id="PTHR24020">
    <property type="entry name" value="COLLAGEN ALPHA"/>
    <property type="match status" value="1"/>
</dbReference>
<dbReference type="Pfam" id="PF00092">
    <property type="entry name" value="VWA"/>
    <property type="match status" value="2"/>
</dbReference>
<dbReference type="CDD" id="cd01450">
    <property type="entry name" value="vWFA_subfamily_ECM"/>
    <property type="match status" value="1"/>
</dbReference>
<dbReference type="SUPFAM" id="SSF53300">
    <property type="entry name" value="vWA-like"/>
    <property type="match status" value="2"/>
</dbReference>
<evidence type="ECO:0000259" key="7">
    <source>
        <dbReference type="PROSITE" id="PS50234"/>
    </source>
</evidence>
<evidence type="ECO:0000313" key="10">
    <source>
        <dbReference type="Proteomes" id="UP001519460"/>
    </source>
</evidence>
<accession>A0ABD0M3N6</accession>
<dbReference type="PROSITE" id="PS51670">
    <property type="entry name" value="SHKT"/>
    <property type="match status" value="1"/>
</dbReference>
<evidence type="ECO:0000259" key="8">
    <source>
        <dbReference type="PROSITE" id="PS51670"/>
    </source>
</evidence>
<dbReference type="PROSITE" id="PS50234">
    <property type="entry name" value="VWFA"/>
    <property type="match status" value="2"/>
</dbReference>
<evidence type="ECO:0000256" key="1">
    <source>
        <dbReference type="ARBA" id="ARBA00004613"/>
    </source>
</evidence>
<evidence type="ECO:0000256" key="5">
    <source>
        <dbReference type="ARBA" id="ARBA00023180"/>
    </source>
</evidence>
<dbReference type="SMART" id="SM00327">
    <property type="entry name" value="VWA"/>
    <property type="match status" value="2"/>
</dbReference>
<dbReference type="CDD" id="cd01472">
    <property type="entry name" value="vWA_collagen"/>
    <property type="match status" value="1"/>
</dbReference>
<organism evidence="9 10">
    <name type="scientific">Batillaria attramentaria</name>
    <dbReference type="NCBI Taxonomy" id="370345"/>
    <lineage>
        <taxon>Eukaryota</taxon>
        <taxon>Metazoa</taxon>
        <taxon>Spiralia</taxon>
        <taxon>Lophotrochozoa</taxon>
        <taxon>Mollusca</taxon>
        <taxon>Gastropoda</taxon>
        <taxon>Caenogastropoda</taxon>
        <taxon>Sorbeoconcha</taxon>
        <taxon>Cerithioidea</taxon>
        <taxon>Batillariidae</taxon>
        <taxon>Batillaria</taxon>
    </lineage>
</organism>
<dbReference type="FunFam" id="3.40.50.410:FF:000004">
    <property type="entry name" value="collagen alpha-6(VI) chain"/>
    <property type="match status" value="1"/>
</dbReference>
<feature type="domain" description="ShKT" evidence="8">
    <location>
        <begin position="428"/>
        <end position="460"/>
    </location>
</feature>